<accession>A0A858R4B5</accession>
<keyword evidence="9" id="KW-1185">Reference proteome</keyword>
<evidence type="ECO:0000256" key="2">
    <source>
        <dbReference type="ARBA" id="ARBA00007128"/>
    </source>
</evidence>
<dbReference type="PANTHER" id="PTHR10749">
    <property type="entry name" value="PHOSPHORYLASE B KINASE REGULATORY SUBUNIT"/>
    <property type="match status" value="1"/>
</dbReference>
<comment type="pathway">
    <text evidence="1">Glycan biosynthesis; glycogen metabolism.</text>
</comment>
<dbReference type="InterPro" id="IPR045583">
    <property type="entry name" value="KPBA/B_C"/>
</dbReference>
<organism evidence="8 9">
    <name type="scientific">Aerophototrophica crusticola</name>
    <dbReference type="NCBI Taxonomy" id="1709002"/>
    <lineage>
        <taxon>Bacteria</taxon>
        <taxon>Pseudomonadati</taxon>
        <taxon>Pseudomonadota</taxon>
        <taxon>Alphaproteobacteria</taxon>
        <taxon>Rhodospirillales</taxon>
        <taxon>Rhodospirillaceae</taxon>
        <taxon>Aerophototrophica</taxon>
    </lineage>
</organism>
<dbReference type="SUPFAM" id="SSF48208">
    <property type="entry name" value="Six-hairpin glycosidases"/>
    <property type="match status" value="1"/>
</dbReference>
<dbReference type="Pfam" id="PF00723">
    <property type="entry name" value="Glyco_hydro_15"/>
    <property type="match status" value="1"/>
</dbReference>
<dbReference type="InterPro" id="IPR011613">
    <property type="entry name" value="GH15-like"/>
</dbReference>
<comment type="similarity">
    <text evidence="2">Belongs to the phosphorylase b kinase regulatory chain family.</text>
</comment>
<dbReference type="GO" id="GO:0016787">
    <property type="term" value="F:hydrolase activity"/>
    <property type="evidence" value="ECO:0007669"/>
    <property type="project" value="UniProtKB-KW"/>
</dbReference>
<evidence type="ECO:0000313" key="8">
    <source>
        <dbReference type="EMBL" id="QJE71936.1"/>
    </source>
</evidence>
<dbReference type="GO" id="GO:0005516">
    <property type="term" value="F:calmodulin binding"/>
    <property type="evidence" value="ECO:0007669"/>
    <property type="project" value="UniProtKB-KW"/>
</dbReference>
<sequence length="1031" mass="111164">MPPSLLPLAGPVGSDPAKAALDRLHDHVAKVILSRQHPVTGLLPASTAVTVHGNYTHAWVRDNVYSIIGPWALALAYRRRGDSAARARLLEQSVVKTMRGLLQAMMKQAAKVERFKHTQDPLDSLHAIYSASTGEAVAPDDGWGHLQVDATSLFLLMLAQMTRSGLSLVYTMDEVAFVQNLVHYIGPAYRIADYGMWERGRKINDGAVELNASSIGMAKAALEALQGLDLFGEDGGRVAVVHAVPDEIARARATLEALLPRESGSKEVDAAVLSVIGWPAFAVEDPAVLARTRREIVEKLEGPWGAKRFLRDGHQTALEDHSRLHYEAGELERFRGIESEWPLFFTYQYVTALMLCDRATATSYRAKLDGLLVERYGEALLPELYLVPAELAEAERAAPGSQPRVPNENVPLLWAQSLYVLGLLLEEGLLSPGDVDPLGRRDRVGLKPPVPLRLVVLAEDEGVRMALRQRGIQAQTLAQAGGAIHVCHADVLGRALSSLGACPALGLTGRPPRRLGSLVTANGFRLSGQPTVFVPSFVDEADGFYFTLDPCFVGERLLAEVAYVNRNWTYGRPPLMVLPVTRSMAGAPAFDTLAQTLADLLAGRVPDLAVRGGELGESFAATRVVSLDGAAPGVPMGPAAGRGPASPGPAELDRLSLAEAGAEGWDDDLYRAAAQVGRWDLVRRAAARLGRHDERLQDAVKELVVRQKRVLLGPPGDPSLAIDRPMDNAAITARLSAAAGGDPALAMLHEEVLLFCGTLVKGSPDLFAHVLTVRPVDLAGLLVRGLMRERGLDLAAARLRLEQESPHAVLTRLRRLVSACPGMTGEFCLPVLSRSILSDPADAPPGFGLDAQDGAWAAHALATGGDWWAWRDVTGTLLPVPEAFFARVWDVLEHCEALALADPGNPAHRLDSTLLRADRTPAERDFAREVESRLDRIGSPEYRQLTVEALWAVSELLRARPDLAVAGTLATDDLLAAAVRRHWQALAPDGSDLPAEAWQRFYALSPARVAEHVAAAFLSRAAAMPRVGRAA</sequence>
<dbReference type="KEGG" id="acru:HHL28_01350"/>
<gene>
    <name evidence="8" type="ORF">HHL28_01350</name>
</gene>
<protein>
    <submittedName>
        <fullName evidence="8">Glycosyl hydrolase family 15</fullName>
    </submittedName>
</protein>
<dbReference type="InterPro" id="IPR008734">
    <property type="entry name" value="PHK_A/B_su"/>
</dbReference>
<dbReference type="Pfam" id="PF19292">
    <property type="entry name" value="KPBB_C"/>
    <property type="match status" value="1"/>
</dbReference>
<evidence type="ECO:0000256" key="3">
    <source>
        <dbReference type="ARBA" id="ARBA00022600"/>
    </source>
</evidence>
<dbReference type="PANTHER" id="PTHR10749:SF7">
    <property type="entry name" value="PHOSPHORYLASE B KINASE REGULATORY SUBUNIT ALPHA-RELATED"/>
    <property type="match status" value="1"/>
</dbReference>
<keyword evidence="5" id="KW-0119">Carbohydrate metabolism</keyword>
<dbReference type="GO" id="GO:0005977">
    <property type="term" value="P:glycogen metabolic process"/>
    <property type="evidence" value="ECO:0007669"/>
    <property type="project" value="UniProtKB-UniPathway"/>
</dbReference>
<evidence type="ECO:0000256" key="5">
    <source>
        <dbReference type="ARBA" id="ARBA00023277"/>
    </source>
</evidence>
<keyword evidence="3" id="KW-0321">Glycogen metabolism</keyword>
<dbReference type="Gene3D" id="1.50.10.10">
    <property type="match status" value="1"/>
</dbReference>
<reference evidence="8" key="1">
    <citation type="submission" date="2020-04" db="EMBL/GenBank/DDBJ databases">
        <title>A desert anoxygenic phototrophic bacterium fixes CO2 using RubisCO under aerobic conditions.</title>
        <authorList>
            <person name="Tang K."/>
        </authorList>
    </citation>
    <scope>NUCLEOTIDE SEQUENCE [LARGE SCALE GENOMIC DNA]</scope>
    <source>
        <strain evidence="8">MIMtkB3</strain>
    </source>
</reference>
<dbReference type="EMBL" id="CP051775">
    <property type="protein sequence ID" value="QJE71936.1"/>
    <property type="molecule type" value="Genomic_DNA"/>
</dbReference>
<dbReference type="Proteomes" id="UP000501891">
    <property type="component" value="Chromosome"/>
</dbReference>
<evidence type="ECO:0000259" key="6">
    <source>
        <dbReference type="Pfam" id="PF00723"/>
    </source>
</evidence>
<dbReference type="UniPathway" id="UPA00163"/>
<name>A0A858R4B5_9PROT</name>
<evidence type="ECO:0000256" key="1">
    <source>
        <dbReference type="ARBA" id="ARBA00005131"/>
    </source>
</evidence>
<dbReference type="InterPro" id="IPR012341">
    <property type="entry name" value="6hp_glycosidase-like_sf"/>
</dbReference>
<dbReference type="GO" id="GO:0005964">
    <property type="term" value="C:phosphorylase kinase complex"/>
    <property type="evidence" value="ECO:0007669"/>
    <property type="project" value="TreeGrafter"/>
</dbReference>
<proteinExistence type="inferred from homology"/>
<keyword evidence="4" id="KW-0112">Calmodulin-binding</keyword>
<keyword evidence="8" id="KW-0378">Hydrolase</keyword>
<evidence type="ECO:0000313" key="9">
    <source>
        <dbReference type="Proteomes" id="UP000501891"/>
    </source>
</evidence>
<dbReference type="InterPro" id="IPR008928">
    <property type="entry name" value="6-hairpin_glycosidase_sf"/>
</dbReference>
<dbReference type="AlphaFoldDB" id="A0A858R4B5"/>
<feature type="domain" description="Phosphorylase b kinase regulatory subunit alpha/beta C-terminal" evidence="7">
    <location>
        <begin position="794"/>
        <end position="1017"/>
    </location>
</feature>
<feature type="domain" description="GH15-like" evidence="6">
    <location>
        <begin position="22"/>
        <end position="774"/>
    </location>
</feature>
<evidence type="ECO:0000259" key="7">
    <source>
        <dbReference type="Pfam" id="PF19292"/>
    </source>
</evidence>
<evidence type="ECO:0000256" key="4">
    <source>
        <dbReference type="ARBA" id="ARBA00022860"/>
    </source>
</evidence>